<dbReference type="Pfam" id="PF01663">
    <property type="entry name" value="Phosphodiest"/>
    <property type="match status" value="1"/>
</dbReference>
<dbReference type="PANTHER" id="PTHR10151:SF120">
    <property type="entry name" value="BIS(5'-ADENOSYL)-TRIPHOSPHATASE"/>
    <property type="match status" value="1"/>
</dbReference>
<accession>A0ABQ8FHK9</accession>
<evidence type="ECO:0000313" key="3">
    <source>
        <dbReference type="EMBL" id="KAH6598456.1"/>
    </source>
</evidence>
<dbReference type="PANTHER" id="PTHR10151">
    <property type="entry name" value="ECTONUCLEOTIDE PYROPHOSPHATASE/PHOSPHODIESTERASE"/>
    <property type="match status" value="1"/>
</dbReference>
<gene>
    <name evidence="3" type="ORF">BASA50_003496</name>
</gene>
<dbReference type="SUPFAM" id="SSF53649">
    <property type="entry name" value="Alkaline phosphatase-like"/>
    <property type="match status" value="1"/>
</dbReference>
<name>A0ABQ8FHK9_9FUNG</name>
<feature type="transmembrane region" description="Helical" evidence="2">
    <location>
        <begin position="132"/>
        <end position="155"/>
    </location>
</feature>
<organism evidence="3 4">
    <name type="scientific">Batrachochytrium salamandrivorans</name>
    <dbReference type="NCBI Taxonomy" id="1357716"/>
    <lineage>
        <taxon>Eukaryota</taxon>
        <taxon>Fungi</taxon>
        <taxon>Fungi incertae sedis</taxon>
        <taxon>Chytridiomycota</taxon>
        <taxon>Chytridiomycota incertae sedis</taxon>
        <taxon>Chytridiomycetes</taxon>
        <taxon>Rhizophydiales</taxon>
        <taxon>Rhizophydiales incertae sedis</taxon>
        <taxon>Batrachochytrium</taxon>
    </lineage>
</organism>
<protein>
    <submittedName>
        <fullName evidence="3">Uncharacterized protein</fullName>
    </submittedName>
</protein>
<sequence>MTARHSLSTAYAADSPKEASSLDPKMALPPILGLSGPSREHEVAWTNDKAATLSSHSTSNRQYTLESGQMLDTEQVDEESDVVREGPASTDSHTRLLDKEEPGLSTLDAIDYFDDQHSRLSNCVLWLNNRQFWNPILLCSIITVLAILLAGVAVLNRTFKVHFSEDSDTLFRQTVVLISLDGFRPDYLNRGLTPNLNAIAKNGIQAAYMQPSFPSVTFPNHYSIVTGLYPESHGLVGNVFHDPVRNSTFSYSDPAKNADGYWWKGGEPIWATAVLQGKLSATCFWPGSEAEIRGVRPTHWRKFNWSMTSDEKIEQALEWIDLPQQERPLFISLYFAEIDSAGHTYGVYSKEVNAALQKIDHAIGELFLKLQKRRIENLINLVIVSDHGMADSSEDRVIYLGDDVDFSFSQVLADGPLLRIYPEKDIELVSQSIARASMLKGHYHSYNWFQVPPAYHYNTTRNIGEILIVPDNGWLVSTERSNRSQNYVAIPKGMHGYNNSLEDMRALFIAHGGAFKSSIDGNSTTEPFENIQVYQLLTKIMDLHPAPNNGSEKWLTEFSDKWLNK</sequence>
<feature type="region of interest" description="Disordered" evidence="1">
    <location>
        <begin position="1"/>
        <end position="94"/>
    </location>
</feature>
<keyword evidence="2" id="KW-0472">Membrane</keyword>
<proteinExistence type="predicted"/>
<evidence type="ECO:0000256" key="1">
    <source>
        <dbReference type="SAM" id="MobiDB-lite"/>
    </source>
</evidence>
<dbReference type="Gene3D" id="3.30.1360.180">
    <property type="match status" value="1"/>
</dbReference>
<keyword evidence="2" id="KW-1133">Transmembrane helix</keyword>
<dbReference type="InterPro" id="IPR002591">
    <property type="entry name" value="Phosphodiest/P_Trfase"/>
</dbReference>
<dbReference type="Gene3D" id="3.40.720.10">
    <property type="entry name" value="Alkaline Phosphatase, subunit A"/>
    <property type="match status" value="1"/>
</dbReference>
<dbReference type="CDD" id="cd16018">
    <property type="entry name" value="Enpp"/>
    <property type="match status" value="1"/>
</dbReference>
<keyword evidence="4" id="KW-1185">Reference proteome</keyword>
<evidence type="ECO:0000313" key="4">
    <source>
        <dbReference type="Proteomes" id="UP001648503"/>
    </source>
</evidence>
<keyword evidence="2" id="KW-0812">Transmembrane</keyword>
<dbReference type="InterPro" id="IPR017850">
    <property type="entry name" value="Alkaline_phosphatase_core_sf"/>
</dbReference>
<evidence type="ECO:0000256" key="2">
    <source>
        <dbReference type="SAM" id="Phobius"/>
    </source>
</evidence>
<dbReference type="Proteomes" id="UP001648503">
    <property type="component" value="Unassembled WGS sequence"/>
</dbReference>
<feature type="compositionally biased region" description="Polar residues" evidence="1">
    <location>
        <begin position="52"/>
        <end position="72"/>
    </location>
</feature>
<dbReference type="EMBL" id="JAFCIX010000102">
    <property type="protein sequence ID" value="KAH6598456.1"/>
    <property type="molecule type" value="Genomic_DNA"/>
</dbReference>
<reference evidence="3 4" key="1">
    <citation type="submission" date="2021-02" db="EMBL/GenBank/DDBJ databases">
        <title>Variation within the Batrachochytrium salamandrivorans European outbreak.</title>
        <authorList>
            <person name="Kelly M."/>
            <person name="Pasmans F."/>
            <person name="Shea T.P."/>
            <person name="Munoz J.F."/>
            <person name="Carranza S."/>
            <person name="Cuomo C.A."/>
            <person name="Martel A."/>
        </authorList>
    </citation>
    <scope>NUCLEOTIDE SEQUENCE [LARGE SCALE GENOMIC DNA]</scope>
    <source>
        <strain evidence="3 4">AMFP18/2</strain>
    </source>
</reference>
<comment type="caution">
    <text evidence="3">The sequence shown here is derived from an EMBL/GenBank/DDBJ whole genome shotgun (WGS) entry which is preliminary data.</text>
</comment>